<name>A0A3B0ZSC4_9ZZZZ</name>
<evidence type="ECO:0000256" key="1">
    <source>
        <dbReference type="ARBA" id="ARBA00023015"/>
    </source>
</evidence>
<dbReference type="Gene3D" id="2.60.120.10">
    <property type="entry name" value="Jelly Rolls"/>
    <property type="match status" value="1"/>
</dbReference>
<dbReference type="PANTHER" id="PTHR24567">
    <property type="entry name" value="CRP FAMILY TRANSCRIPTIONAL REGULATORY PROTEIN"/>
    <property type="match status" value="1"/>
</dbReference>
<dbReference type="GO" id="GO:0005829">
    <property type="term" value="C:cytosol"/>
    <property type="evidence" value="ECO:0007669"/>
    <property type="project" value="TreeGrafter"/>
</dbReference>
<dbReference type="InterPro" id="IPR012318">
    <property type="entry name" value="HTH_CRP"/>
</dbReference>
<dbReference type="Gene3D" id="1.10.10.10">
    <property type="entry name" value="Winged helix-like DNA-binding domain superfamily/Winged helix DNA-binding domain"/>
    <property type="match status" value="1"/>
</dbReference>
<dbReference type="InterPro" id="IPR036388">
    <property type="entry name" value="WH-like_DNA-bd_sf"/>
</dbReference>
<dbReference type="Pfam" id="PF00027">
    <property type="entry name" value="cNMP_binding"/>
    <property type="match status" value="1"/>
</dbReference>
<dbReference type="CDD" id="cd00038">
    <property type="entry name" value="CAP_ED"/>
    <property type="match status" value="1"/>
</dbReference>
<dbReference type="GO" id="GO:0003700">
    <property type="term" value="F:DNA-binding transcription factor activity"/>
    <property type="evidence" value="ECO:0007669"/>
    <property type="project" value="TreeGrafter"/>
</dbReference>
<evidence type="ECO:0000256" key="2">
    <source>
        <dbReference type="ARBA" id="ARBA00023125"/>
    </source>
</evidence>
<dbReference type="SUPFAM" id="SSF51206">
    <property type="entry name" value="cAMP-binding domain-like"/>
    <property type="match status" value="1"/>
</dbReference>
<keyword evidence="2" id="KW-0238">DNA-binding</keyword>
<dbReference type="PANTHER" id="PTHR24567:SF74">
    <property type="entry name" value="HTH-TYPE TRANSCRIPTIONAL REGULATOR ARCR"/>
    <property type="match status" value="1"/>
</dbReference>
<evidence type="ECO:0000259" key="5">
    <source>
        <dbReference type="PROSITE" id="PS51063"/>
    </source>
</evidence>
<protein>
    <recommendedName>
        <fullName evidence="7">Crp/Fnr family transcriptional regulator</fullName>
    </recommendedName>
</protein>
<dbReference type="GO" id="GO:0003677">
    <property type="term" value="F:DNA binding"/>
    <property type="evidence" value="ECO:0007669"/>
    <property type="project" value="UniProtKB-KW"/>
</dbReference>
<accession>A0A3B0ZSC4</accession>
<keyword evidence="1" id="KW-0805">Transcription regulation</keyword>
<dbReference type="InterPro" id="IPR036390">
    <property type="entry name" value="WH_DNA-bd_sf"/>
</dbReference>
<dbReference type="AlphaFoldDB" id="A0A3B0ZSC4"/>
<dbReference type="InterPro" id="IPR050397">
    <property type="entry name" value="Env_Response_Regulators"/>
</dbReference>
<dbReference type="SUPFAM" id="SSF46785">
    <property type="entry name" value="Winged helix' DNA-binding domain"/>
    <property type="match status" value="1"/>
</dbReference>
<dbReference type="Pfam" id="PF13545">
    <property type="entry name" value="HTH_Crp_2"/>
    <property type="match status" value="1"/>
</dbReference>
<sequence length="246" mass="28022">MNPESAFFSESTRCLTQSALFSGLSASAITDIVTRCRRETWKRRRLLPMEETWKRFHILLSGRVRLSRSNPENGRVITLFLLGSGDPFCIFSLLDGKPHDVMLETLDDVTLLSLPMDEARQWLDEHQAFNRKLLPYLGEQMCSLAGLASDLALHDTETRLARLILRHVDADTKQQHVTPRLINDLSHESLAEMIGSVRVVVNRQLQQWKQEGIIDAHRGHLEVEALQELLRRADDHSINHASKVSA</sequence>
<proteinExistence type="predicted"/>
<keyword evidence="3" id="KW-0804">Transcription</keyword>
<evidence type="ECO:0008006" key="7">
    <source>
        <dbReference type="Google" id="ProtNLM"/>
    </source>
</evidence>
<gene>
    <name evidence="6" type="ORF">MNBD_GAMMA19-1234</name>
</gene>
<organism evidence="6">
    <name type="scientific">hydrothermal vent metagenome</name>
    <dbReference type="NCBI Taxonomy" id="652676"/>
    <lineage>
        <taxon>unclassified sequences</taxon>
        <taxon>metagenomes</taxon>
        <taxon>ecological metagenomes</taxon>
    </lineage>
</organism>
<dbReference type="PROSITE" id="PS50042">
    <property type="entry name" value="CNMP_BINDING_3"/>
    <property type="match status" value="1"/>
</dbReference>
<evidence type="ECO:0000259" key="4">
    <source>
        <dbReference type="PROSITE" id="PS50042"/>
    </source>
</evidence>
<dbReference type="SMART" id="SM00100">
    <property type="entry name" value="cNMP"/>
    <property type="match status" value="1"/>
</dbReference>
<feature type="domain" description="Cyclic nucleotide-binding" evidence="4">
    <location>
        <begin position="20"/>
        <end position="140"/>
    </location>
</feature>
<dbReference type="EMBL" id="UOFV01000085">
    <property type="protein sequence ID" value="VAW96378.1"/>
    <property type="molecule type" value="Genomic_DNA"/>
</dbReference>
<dbReference type="InterPro" id="IPR014710">
    <property type="entry name" value="RmlC-like_jellyroll"/>
</dbReference>
<dbReference type="InterPro" id="IPR000595">
    <property type="entry name" value="cNMP-bd_dom"/>
</dbReference>
<evidence type="ECO:0000256" key="3">
    <source>
        <dbReference type="ARBA" id="ARBA00023163"/>
    </source>
</evidence>
<dbReference type="PROSITE" id="PS51063">
    <property type="entry name" value="HTH_CRP_2"/>
    <property type="match status" value="1"/>
</dbReference>
<dbReference type="InterPro" id="IPR018490">
    <property type="entry name" value="cNMP-bd_dom_sf"/>
</dbReference>
<evidence type="ECO:0000313" key="6">
    <source>
        <dbReference type="EMBL" id="VAW96378.1"/>
    </source>
</evidence>
<feature type="domain" description="HTH crp-type" evidence="5">
    <location>
        <begin position="154"/>
        <end position="227"/>
    </location>
</feature>
<reference evidence="6" key="1">
    <citation type="submission" date="2018-06" db="EMBL/GenBank/DDBJ databases">
        <authorList>
            <person name="Zhirakovskaya E."/>
        </authorList>
    </citation>
    <scope>NUCLEOTIDE SEQUENCE</scope>
</reference>